<evidence type="ECO:0000313" key="1">
    <source>
        <dbReference type="EMBL" id="GFX98621.1"/>
    </source>
</evidence>
<dbReference type="AlphaFoldDB" id="A0A8X6RN95"/>
<reference evidence="1" key="1">
    <citation type="submission" date="2020-08" db="EMBL/GenBank/DDBJ databases">
        <title>Multicomponent nature underlies the extraordinary mechanical properties of spider dragline silk.</title>
        <authorList>
            <person name="Kono N."/>
            <person name="Nakamura H."/>
            <person name="Mori M."/>
            <person name="Yoshida Y."/>
            <person name="Ohtoshi R."/>
            <person name="Malay A.D."/>
            <person name="Moran D.A.P."/>
            <person name="Tomita M."/>
            <person name="Numata K."/>
            <person name="Arakawa K."/>
        </authorList>
    </citation>
    <scope>NUCLEOTIDE SEQUENCE</scope>
</reference>
<dbReference type="EMBL" id="BMAU01021203">
    <property type="protein sequence ID" value="GFX98621.1"/>
    <property type="molecule type" value="Genomic_DNA"/>
</dbReference>
<comment type="caution">
    <text evidence="1">The sequence shown here is derived from an EMBL/GenBank/DDBJ whole genome shotgun (WGS) entry which is preliminary data.</text>
</comment>
<evidence type="ECO:0000313" key="2">
    <source>
        <dbReference type="Proteomes" id="UP000887159"/>
    </source>
</evidence>
<name>A0A8X6RN95_TRICX</name>
<gene>
    <name evidence="1" type="ORF">TNCV_1501991</name>
</gene>
<sequence length="156" mass="17853">MRSSVELKPLQQSRPLDSQGASAFTLIPRMEWWSRQLALLDYSNFRAYNRADLRSWTSAILTALWISPSLRPSTKYFKEITSRTVRESQVGDFFYFRDMRLQPFSGFLESCFHLQSCVVLGLFLAESKIQSIIQGVQIQSLFVETSTASPLRNAAS</sequence>
<accession>A0A8X6RN95</accession>
<proteinExistence type="predicted"/>
<dbReference type="Proteomes" id="UP000887159">
    <property type="component" value="Unassembled WGS sequence"/>
</dbReference>
<organism evidence="1 2">
    <name type="scientific">Trichonephila clavipes</name>
    <name type="common">Golden silk orbweaver</name>
    <name type="synonym">Nephila clavipes</name>
    <dbReference type="NCBI Taxonomy" id="2585209"/>
    <lineage>
        <taxon>Eukaryota</taxon>
        <taxon>Metazoa</taxon>
        <taxon>Ecdysozoa</taxon>
        <taxon>Arthropoda</taxon>
        <taxon>Chelicerata</taxon>
        <taxon>Arachnida</taxon>
        <taxon>Araneae</taxon>
        <taxon>Araneomorphae</taxon>
        <taxon>Entelegynae</taxon>
        <taxon>Araneoidea</taxon>
        <taxon>Nephilidae</taxon>
        <taxon>Trichonephila</taxon>
    </lineage>
</organism>
<protein>
    <submittedName>
        <fullName evidence="1">Uncharacterized protein</fullName>
    </submittedName>
</protein>
<keyword evidence="2" id="KW-1185">Reference proteome</keyword>